<reference evidence="2 3" key="1">
    <citation type="submission" date="2015-07" db="EMBL/GenBank/DDBJ databases">
        <authorList>
            <person name="Ju K.-S."/>
            <person name="Doroghazi J.R."/>
            <person name="Metcalf W.W."/>
        </authorList>
    </citation>
    <scope>NUCLEOTIDE SEQUENCE [LARGE SCALE GENOMIC DNA]</scope>
    <source>
        <strain evidence="2 3">NRRL B-3589</strain>
    </source>
</reference>
<dbReference type="EMBL" id="LGUT01002620">
    <property type="protein sequence ID" value="KOG86795.1"/>
    <property type="molecule type" value="Genomic_DNA"/>
</dbReference>
<name>A0ABR5J076_9ACTN</name>
<organism evidence="2 3">
    <name type="scientific">Streptomyces varsoviensis</name>
    <dbReference type="NCBI Taxonomy" id="67373"/>
    <lineage>
        <taxon>Bacteria</taxon>
        <taxon>Bacillati</taxon>
        <taxon>Actinomycetota</taxon>
        <taxon>Actinomycetes</taxon>
        <taxon>Kitasatosporales</taxon>
        <taxon>Streptomycetaceae</taxon>
        <taxon>Streptomyces</taxon>
    </lineage>
</organism>
<dbReference type="Proteomes" id="UP000037020">
    <property type="component" value="Unassembled WGS sequence"/>
</dbReference>
<accession>A0ABR5J076</accession>
<comment type="caution">
    <text evidence="2">The sequence shown here is derived from an EMBL/GenBank/DDBJ whole genome shotgun (WGS) entry which is preliminary data.</text>
</comment>
<evidence type="ECO:0000313" key="3">
    <source>
        <dbReference type="Proteomes" id="UP000037020"/>
    </source>
</evidence>
<evidence type="ECO:0000256" key="1">
    <source>
        <dbReference type="SAM" id="MobiDB-lite"/>
    </source>
</evidence>
<sequence>MLHPPVALTVQYTVHVLAHAIRARRLSALPLIEAAQLGGGESQRLQSGAQRLPVDQRGDGPRG</sequence>
<gene>
    <name evidence="2" type="ORF">ADK38_29035</name>
</gene>
<protein>
    <submittedName>
        <fullName evidence="2">Uncharacterized protein</fullName>
    </submittedName>
</protein>
<keyword evidence="3" id="KW-1185">Reference proteome</keyword>
<feature type="region of interest" description="Disordered" evidence="1">
    <location>
        <begin position="39"/>
        <end position="63"/>
    </location>
</feature>
<proteinExistence type="predicted"/>
<feature type="compositionally biased region" description="Basic and acidic residues" evidence="1">
    <location>
        <begin position="54"/>
        <end position="63"/>
    </location>
</feature>
<evidence type="ECO:0000313" key="2">
    <source>
        <dbReference type="EMBL" id="KOG86795.1"/>
    </source>
</evidence>